<dbReference type="EMBL" id="MN739518">
    <property type="protein sequence ID" value="QHT09995.1"/>
    <property type="molecule type" value="Genomic_DNA"/>
</dbReference>
<sequence>MFDSLISPQDLKKVDKSVVKCRSTISPLSEEETERALPVLSRTEGLELFRSIDRRYADPELPNQKICLVSFIPSKGATPDADNIYGMMKVRGVFATEEEANERAEFIIRNTDSLHEIFHAFVGRPFPVTTKTGFENEIQTIDIRQKTVDLISQDILSKKCQEKKEMEELQDKEKILLEESKRAQEGVPEDPFETYITNQVKRAQLLWTYRETKKKMDQMKESFKSAQALIQELDEKNPSFQLDYKEKYMKARREAGIPDSDESFIQYLGLDLPPEEM</sequence>
<keyword evidence="1" id="KW-0175">Coiled coil</keyword>
<evidence type="ECO:0000256" key="1">
    <source>
        <dbReference type="SAM" id="Coils"/>
    </source>
</evidence>
<feature type="coiled-coil region" evidence="1">
    <location>
        <begin position="166"/>
        <end position="236"/>
    </location>
</feature>
<protein>
    <submittedName>
        <fullName evidence="2">Uncharacterized protein</fullName>
    </submittedName>
</protein>
<dbReference type="InterPro" id="IPR043872">
    <property type="entry name" value="DUF5832"/>
</dbReference>
<name>A0A6C0D2R1_9ZZZZ</name>
<organism evidence="2">
    <name type="scientific">viral metagenome</name>
    <dbReference type="NCBI Taxonomy" id="1070528"/>
    <lineage>
        <taxon>unclassified sequences</taxon>
        <taxon>metagenomes</taxon>
        <taxon>organismal metagenomes</taxon>
    </lineage>
</organism>
<proteinExistence type="predicted"/>
<dbReference type="AlphaFoldDB" id="A0A6C0D2R1"/>
<reference evidence="2" key="1">
    <citation type="journal article" date="2020" name="Nature">
        <title>Giant virus diversity and host interactions through global metagenomics.</title>
        <authorList>
            <person name="Schulz F."/>
            <person name="Roux S."/>
            <person name="Paez-Espino D."/>
            <person name="Jungbluth S."/>
            <person name="Walsh D.A."/>
            <person name="Denef V.J."/>
            <person name="McMahon K.D."/>
            <person name="Konstantinidis K.T."/>
            <person name="Eloe-Fadrosh E.A."/>
            <person name="Kyrpides N.C."/>
            <person name="Woyke T."/>
        </authorList>
    </citation>
    <scope>NUCLEOTIDE SEQUENCE</scope>
    <source>
        <strain evidence="2">GVMAG-M-3300023174-104</strain>
    </source>
</reference>
<accession>A0A6C0D2R1</accession>
<evidence type="ECO:0000313" key="2">
    <source>
        <dbReference type="EMBL" id="QHT09995.1"/>
    </source>
</evidence>
<dbReference type="Pfam" id="PF19150">
    <property type="entry name" value="DUF5832"/>
    <property type="match status" value="1"/>
</dbReference>